<proteinExistence type="predicted"/>
<accession>A0A0G0RJQ1</accession>
<dbReference type="AlphaFoldDB" id="A0A0G0RJQ1"/>
<gene>
    <name evidence="1" type="ORF">UT53_C0034G0003</name>
</gene>
<comment type="caution">
    <text evidence="1">The sequence shown here is derived from an EMBL/GenBank/DDBJ whole genome shotgun (WGS) entry which is preliminary data.</text>
</comment>
<name>A0A0G0RJQ1_9BACT</name>
<sequence>MGVSPNPRDSTSETARGDFIAVPGPALTGGLSATVGSVAMNGMMASNSRYSGASFFN</sequence>
<organism evidence="1 2">
    <name type="scientific">Candidatus Yanofskybacteria bacterium GW2011_GWD2_39_48</name>
    <dbReference type="NCBI Taxonomy" id="1619031"/>
    <lineage>
        <taxon>Bacteria</taxon>
        <taxon>Candidatus Yanofskyibacteriota</taxon>
    </lineage>
</organism>
<evidence type="ECO:0000313" key="1">
    <source>
        <dbReference type="EMBL" id="KKR22755.1"/>
    </source>
</evidence>
<dbReference type="Proteomes" id="UP000034764">
    <property type="component" value="Unassembled WGS sequence"/>
</dbReference>
<protein>
    <submittedName>
        <fullName evidence="1">Uncharacterized protein</fullName>
    </submittedName>
</protein>
<evidence type="ECO:0000313" key="2">
    <source>
        <dbReference type="Proteomes" id="UP000034764"/>
    </source>
</evidence>
<reference evidence="1 2" key="1">
    <citation type="journal article" date="2015" name="Nature">
        <title>rRNA introns, odd ribosomes, and small enigmatic genomes across a large radiation of phyla.</title>
        <authorList>
            <person name="Brown C.T."/>
            <person name="Hug L.A."/>
            <person name="Thomas B.C."/>
            <person name="Sharon I."/>
            <person name="Castelle C.J."/>
            <person name="Singh A."/>
            <person name="Wilkins M.J."/>
            <person name="Williams K.H."/>
            <person name="Banfield J.F."/>
        </authorList>
    </citation>
    <scope>NUCLEOTIDE SEQUENCE [LARGE SCALE GENOMIC DNA]</scope>
</reference>
<dbReference type="EMBL" id="LBXD01000034">
    <property type="protein sequence ID" value="KKR22755.1"/>
    <property type="molecule type" value="Genomic_DNA"/>
</dbReference>